<keyword evidence="1 2" id="KW-0129">CBS domain</keyword>
<feature type="domain" description="CBS" evidence="3">
    <location>
        <begin position="24"/>
        <end position="84"/>
    </location>
</feature>
<dbReference type="SUPFAM" id="SSF54631">
    <property type="entry name" value="CBS-domain pair"/>
    <property type="match status" value="1"/>
</dbReference>
<name>A0A0F5PKX8_9THEO</name>
<dbReference type="Proteomes" id="UP000010146">
    <property type="component" value="Unassembled WGS sequence"/>
</dbReference>
<evidence type="ECO:0000259" key="3">
    <source>
        <dbReference type="PROSITE" id="PS51371"/>
    </source>
</evidence>
<dbReference type="EMBL" id="ABXP02000098">
    <property type="protein sequence ID" value="KKC29293.1"/>
    <property type="molecule type" value="Genomic_DNA"/>
</dbReference>
<reference evidence="5" key="3">
    <citation type="submission" date="2015-02" db="EMBL/GenBank/DDBJ databases">
        <title>Genome analysis of three genomes within the thermophilic hydrogenogenic bacterial species Caldanaerobacter subterraneus.</title>
        <authorList>
            <person name="Sant'Anna F.H."/>
            <person name="Lebedinsky A."/>
            <person name="Sokolova T."/>
            <person name="Robb F.T."/>
            <person name="Gonzalez J.M."/>
        </authorList>
    </citation>
    <scope>NUCLEOTIDE SEQUENCE [LARGE SCALE GENOMIC DNA]</scope>
    <source>
        <strain evidence="5">DSM 12653</strain>
    </source>
</reference>
<dbReference type="InterPro" id="IPR051257">
    <property type="entry name" value="Diverse_CBS-Domain"/>
</dbReference>
<sequence>MLVGMVTSRDVATASDDDRIGDIMTPNPVFVTDTTTLSYAAHLMIWWNVEILPVTRGKELIGLISREDVIKALHYMSKQPQISEAIQDTIFRDFEMEKIENGVKFKGKVPSTMINQFGTVSSSALMMLMCETGIFAITQNKRYDAVLDNFSVYFIKPMRTEDVIEVFARVIEMSNNFSKVEIGIIHEKEEIAKALMSVRLSKRIKMV</sequence>
<accession>A0A0F5PKX8</accession>
<evidence type="ECO:0000256" key="1">
    <source>
        <dbReference type="ARBA" id="ARBA00023122"/>
    </source>
</evidence>
<dbReference type="AlphaFoldDB" id="A0A0F5PKX8"/>
<evidence type="ECO:0000256" key="2">
    <source>
        <dbReference type="PROSITE-ProRule" id="PRU00703"/>
    </source>
</evidence>
<reference evidence="4 5" key="1">
    <citation type="submission" date="2008-07" db="EMBL/GenBank/DDBJ databases">
        <authorList>
            <person name="Gonzalez J."/>
            <person name="Sokolova T."/>
            <person name="Ferriera S."/>
            <person name="Johnson J."/>
            <person name="Kravitz S."/>
            <person name="Beeson K."/>
            <person name="Sutton G."/>
            <person name="Rogers Y.-H."/>
            <person name="Friedman R."/>
            <person name="Frazier M."/>
            <person name="Venter J.C."/>
        </authorList>
    </citation>
    <scope>NUCLEOTIDE SEQUENCE [LARGE SCALE GENOMIC DNA]</scope>
    <source>
        <strain evidence="4 5">DSM 12653</strain>
    </source>
</reference>
<dbReference type="Pfam" id="PF00571">
    <property type="entry name" value="CBS"/>
    <property type="match status" value="1"/>
</dbReference>
<dbReference type="InterPro" id="IPR029069">
    <property type="entry name" value="HotDog_dom_sf"/>
</dbReference>
<proteinExistence type="predicted"/>
<evidence type="ECO:0000313" key="4">
    <source>
        <dbReference type="EMBL" id="KKC29293.1"/>
    </source>
</evidence>
<dbReference type="CDD" id="cd03440">
    <property type="entry name" value="hot_dog"/>
    <property type="match status" value="1"/>
</dbReference>
<dbReference type="InterPro" id="IPR006683">
    <property type="entry name" value="Thioestr_dom"/>
</dbReference>
<dbReference type="PANTHER" id="PTHR43080:SF2">
    <property type="entry name" value="CBS DOMAIN-CONTAINING PROTEIN"/>
    <property type="match status" value="1"/>
</dbReference>
<dbReference type="PANTHER" id="PTHR43080">
    <property type="entry name" value="CBS DOMAIN-CONTAINING PROTEIN CBSX3, MITOCHONDRIAL"/>
    <property type="match status" value="1"/>
</dbReference>
<dbReference type="Pfam" id="PF03061">
    <property type="entry name" value="4HBT"/>
    <property type="match status" value="1"/>
</dbReference>
<gene>
    <name evidence="4" type="ORF">CDSM653_01685</name>
</gene>
<dbReference type="Gene3D" id="3.10.580.10">
    <property type="entry name" value="CBS-domain"/>
    <property type="match status" value="1"/>
</dbReference>
<evidence type="ECO:0000313" key="5">
    <source>
        <dbReference type="Proteomes" id="UP000010146"/>
    </source>
</evidence>
<dbReference type="InterPro" id="IPR046342">
    <property type="entry name" value="CBS_dom_sf"/>
</dbReference>
<dbReference type="Gene3D" id="3.10.129.10">
    <property type="entry name" value="Hotdog Thioesterase"/>
    <property type="match status" value="1"/>
</dbReference>
<protein>
    <submittedName>
        <fullName evidence="4">CBS domain-containing protein</fullName>
    </submittedName>
</protein>
<dbReference type="SUPFAM" id="SSF54637">
    <property type="entry name" value="Thioesterase/thiol ester dehydrase-isomerase"/>
    <property type="match status" value="1"/>
</dbReference>
<dbReference type="PROSITE" id="PS51371">
    <property type="entry name" value="CBS"/>
    <property type="match status" value="1"/>
</dbReference>
<comment type="caution">
    <text evidence="4">The sequence shown here is derived from an EMBL/GenBank/DDBJ whole genome shotgun (WGS) entry which is preliminary data.</text>
</comment>
<dbReference type="InterPro" id="IPR000644">
    <property type="entry name" value="CBS_dom"/>
</dbReference>
<reference evidence="4 5" key="2">
    <citation type="journal article" date="2015" name="BMC Genomics">
        <title>Analysis of three genomes within the thermophilic bacterial species Caldanaerobacter subterraneus with a focus on carbon monoxide dehydrogenase evolution and hydrolase diversity.</title>
        <authorList>
            <person name="Sant'Anna F.H."/>
            <person name="Lebedinsky A.V."/>
            <person name="Sokolova T.G."/>
            <person name="Robb F.T."/>
            <person name="Gonzalez J.M."/>
        </authorList>
    </citation>
    <scope>NUCLEOTIDE SEQUENCE [LARGE SCALE GENOMIC DNA]</scope>
    <source>
        <strain evidence="4 5">DSM 12653</strain>
    </source>
</reference>
<dbReference type="RefSeq" id="WP_236727697.1">
    <property type="nucleotide sequence ID" value="NZ_ABXP02000098.1"/>
</dbReference>
<dbReference type="SMART" id="SM00116">
    <property type="entry name" value="CBS"/>
    <property type="match status" value="1"/>
</dbReference>
<organism evidence="4 5">
    <name type="scientific">Caldanaerobacter subterraneus subsp. pacificus DSM 12653</name>
    <dbReference type="NCBI Taxonomy" id="391606"/>
    <lineage>
        <taxon>Bacteria</taxon>
        <taxon>Bacillati</taxon>
        <taxon>Bacillota</taxon>
        <taxon>Clostridia</taxon>
        <taxon>Thermoanaerobacterales</taxon>
        <taxon>Thermoanaerobacteraceae</taxon>
        <taxon>Caldanaerobacter</taxon>
    </lineage>
</organism>